<keyword evidence="2" id="KW-1048">Host nucleus</keyword>
<dbReference type="InterPro" id="IPR023233">
    <property type="entry name" value="Herpes_MCP_upper_sf"/>
</dbReference>
<keyword evidence="1" id="KW-0167">Capsid protein</keyword>
<evidence type="ECO:0000256" key="2">
    <source>
        <dbReference type="ARBA" id="ARBA00022562"/>
    </source>
</evidence>
<dbReference type="EMBL" id="MN086782">
    <property type="protein sequence ID" value="QIC50110.1"/>
    <property type="molecule type" value="Genomic_DNA"/>
</dbReference>
<organism evidence="5">
    <name type="scientific">Bovine alphaherpesvirus 2</name>
    <dbReference type="NCBI Taxonomy" id="10295"/>
    <lineage>
        <taxon>Viruses</taxon>
        <taxon>Duplodnaviria</taxon>
        <taxon>Heunggongvirae</taxon>
        <taxon>Peploviricota</taxon>
        <taxon>Herviviricetes</taxon>
        <taxon>Herpesvirales</taxon>
        <taxon>Orthoherpesviridae</taxon>
        <taxon>Alphaherpesvirinae</taxon>
        <taxon>Simplexvirus</taxon>
        <taxon>Simplexvirus bovinealpha2</taxon>
    </lineage>
</organism>
<dbReference type="PRINTS" id="PR00235">
    <property type="entry name" value="HSVCAPSIDMCP"/>
</dbReference>
<proteinExistence type="inferred from homology"/>
<sequence length="1385" mass="150691">MGDRRCNNTPNPPACGAWPYNHAAALVPTGSILSTIEVASHRRLFDFFTQVRSDDNSLYDVQFDALLGAYCNTLSLVRFLELGLSVACVCTKFPEMAYMNEGRVQFEVQQPMIARDGPHPVEQPVHTYMSKIIDRRALTAAFTIASEALALLGGDAFDGTRISAYRQVRAVQHLAKNVQAVLGAFERGTADQMLRVLLEKAPPLALLLPIQRYMDGGRLAARAARAALVADLKRSFRETSFAMAKAGHSREVVEAWLANLAGATQPSVSVPHMTHADTRGRPVDGVLVTTAAVKQRLLQSFLKVEDTEADVPVAYGEMVISGANLVTAVLVGKAVRGLDDIAHLLLDMQEEQVEANRQVVDEMESQPQTTRVRADLVMLGEKLVFLEALEKRVYSSTNVPYPLVGAMDLTFVMPLGLFNPPMERFSTHAGDLAPAVDQPDVRRFPPRNLFFFGRDRQVMKLSLESAAGTVCHPSLMNVDATVGGLNENNPHDAHDVYGAYVAVHAGVPPERMLANFLREWQQRLQRARPRWVAEAHMTPEQFLQPDNENLRLELHPAFDFFVAPADVDLPGPADPPAGPGAARAMWRVINGNLPLPLCPVAFRDARGRELSVGHHALSAATIAAVRGAFEDRGYPVVFYLIQAAVHGSENVFCAIARLITQCITSYWVNTRFVAFVNDFSMVAFIVTYLGGEIPEECMAVYRDLMEHVEALVRVAEEFTLAGQDLGGQPQVALNHLLLDPAFLPPLMWDCDALMRRADLNERRGCTVNAGGHQPVYVATCDLDVADFHRDDGQLLHNTHARAAEATNTRPHRPAHWTVLNKVYYYVVVPAFSRGKCCTAGVNFERVYATLQNVIVPEIAAGEDAPTDPASDTAHPLHPANLVANTANAMFHNGRVVVDGPALLTLRALANNAAERTTAILGGVAPDAGSNTASTANMRVYDGSLHCGVLLMASQHMDQTIAPNEFFYPLPVHAMFAGRDHVAHALGFPLALRDAARVMPLVPPNLSSNYYASVRQPVVHYACESAAGENTVTYALMASYFKLSPVALYHQLKTGLHPGFGFTVVRQDRILTDNVLFAERASEAYFLGQLQVARHETGAGVNFTLTQPRGNVDLGLGYTAVVSSASVRSVVTDMGNLPQNFYLGRGSPPLLDNAAAAFLRNAVTSGNRLGPVRPVPVFGHAQVPRNAGMDHGQEAVCEFIATPVSTDVNYFRQPCNPRGRAAGGVYAGDADGDAAALMYDHSQGDPSRPFAATANPWASQRFSYADLLYNGAYHLNGASPVFSPCYKFFTAGDITQRHRCLERLIVEAGAAASGATAATDVQFKRPAGSRELVEDPCGLFQEAYPTTCASDPALLRMARDGDCGPRESHLLQYLIYDASPLRGLRL</sequence>
<keyword evidence="3" id="KW-1147">T=16 icosahedral capsid protein</keyword>
<dbReference type="SUPFAM" id="SSF103417">
    <property type="entry name" value="Major capsid protein VP5"/>
    <property type="match status" value="1"/>
</dbReference>
<evidence type="ECO:0000256" key="4">
    <source>
        <dbReference type="ARBA" id="ARBA00022844"/>
    </source>
</evidence>
<evidence type="ECO:0000256" key="3">
    <source>
        <dbReference type="ARBA" id="ARBA00022680"/>
    </source>
</evidence>
<name>A0A6H2U1G9_9ALPH</name>
<protein>
    <submittedName>
        <fullName evidence="5">Major capsid protein</fullName>
    </submittedName>
</protein>
<accession>A0A6H2U1G9</accession>
<keyword evidence="4" id="KW-0946">Virion</keyword>
<evidence type="ECO:0000256" key="1">
    <source>
        <dbReference type="ARBA" id="ARBA00022561"/>
    </source>
</evidence>
<reference evidence="5" key="1">
    <citation type="submission" date="2019-06" db="EMBL/GenBank/DDBJ databases">
        <title>Bovine herpetic mammillitis in dairy farm in Italy.</title>
        <authorList>
            <person name="Lanave G."/>
            <person name="Larocca V."/>
            <person name="Camero M."/>
            <person name="Martella V."/>
            <person name="Buonavoglia C."/>
        </authorList>
    </citation>
    <scope>NUCLEOTIDE SEQUENCE</scope>
    <source>
        <strain evidence="5">ITA/2018/468</strain>
    </source>
</reference>
<dbReference type="InterPro" id="IPR000912">
    <property type="entry name" value="Herpes_MCP"/>
</dbReference>
<dbReference type="Pfam" id="PF03122">
    <property type="entry name" value="Herpes_MCP"/>
    <property type="match status" value="1"/>
</dbReference>
<evidence type="ECO:0000313" key="5">
    <source>
        <dbReference type="EMBL" id="QIC50110.1"/>
    </source>
</evidence>
<dbReference type="GO" id="GO:0005198">
    <property type="term" value="F:structural molecule activity"/>
    <property type="evidence" value="ECO:0007669"/>
    <property type="project" value="InterPro"/>
</dbReference>
<dbReference type="GO" id="GO:0039622">
    <property type="term" value="C:T=16 icosahedral viral capsid"/>
    <property type="evidence" value="ECO:0007669"/>
    <property type="project" value="UniProtKB-KW"/>
</dbReference>
<dbReference type="HAMAP" id="MF_04016">
    <property type="entry name" value="HSV_MCP"/>
    <property type="match status" value="1"/>
</dbReference>